<comment type="caution">
    <text evidence="1">The sequence shown here is derived from an EMBL/GenBank/DDBJ whole genome shotgun (WGS) entry which is preliminary data.</text>
</comment>
<proteinExistence type="predicted"/>
<reference evidence="1" key="1">
    <citation type="submission" date="2021-01" db="EMBL/GenBank/DDBJ databases">
        <authorList>
            <person name="Zahm M."/>
            <person name="Roques C."/>
            <person name="Cabau C."/>
            <person name="Klopp C."/>
            <person name="Donnadieu C."/>
            <person name="Jouanno E."/>
            <person name="Lampietro C."/>
            <person name="Louis A."/>
            <person name="Herpin A."/>
            <person name="Echchiki A."/>
            <person name="Berthelot C."/>
            <person name="Parey E."/>
            <person name="Roest-Crollius H."/>
            <person name="Braasch I."/>
            <person name="Postlethwait J."/>
            <person name="Bobe J."/>
            <person name="Montfort J."/>
            <person name="Bouchez O."/>
            <person name="Begum T."/>
            <person name="Mejri S."/>
            <person name="Adams A."/>
            <person name="Chen W.-J."/>
            <person name="Guiguen Y."/>
        </authorList>
    </citation>
    <scope>NUCLEOTIDE SEQUENCE</scope>
    <source>
        <strain evidence="1">YG-15Mar2019-1</strain>
        <tissue evidence="1">Brain</tissue>
    </source>
</reference>
<dbReference type="Proteomes" id="UP001046870">
    <property type="component" value="Chromosome 6"/>
</dbReference>
<evidence type="ECO:0000313" key="1">
    <source>
        <dbReference type="EMBL" id="KAG7476510.1"/>
    </source>
</evidence>
<organism evidence="1 2">
    <name type="scientific">Megalops atlanticus</name>
    <name type="common">Tarpon</name>
    <name type="synonym">Clupea gigantea</name>
    <dbReference type="NCBI Taxonomy" id="7932"/>
    <lineage>
        <taxon>Eukaryota</taxon>
        <taxon>Metazoa</taxon>
        <taxon>Chordata</taxon>
        <taxon>Craniata</taxon>
        <taxon>Vertebrata</taxon>
        <taxon>Euteleostomi</taxon>
        <taxon>Actinopterygii</taxon>
        <taxon>Neopterygii</taxon>
        <taxon>Teleostei</taxon>
        <taxon>Elopiformes</taxon>
        <taxon>Megalopidae</taxon>
        <taxon>Megalops</taxon>
    </lineage>
</organism>
<dbReference type="AlphaFoldDB" id="A0A9D3TF94"/>
<protein>
    <submittedName>
        <fullName evidence="1">Uncharacterized protein</fullName>
    </submittedName>
</protein>
<evidence type="ECO:0000313" key="2">
    <source>
        <dbReference type="Proteomes" id="UP001046870"/>
    </source>
</evidence>
<sequence length="73" mass="7954">MQQSAVRKCYSTDGLCPAKVNPMACHPVAFEYPRRARTPDILFSPPAVEHGRSCAGTLAHLEDVERGISEGVQ</sequence>
<name>A0A9D3TF94_MEGAT</name>
<keyword evidence="2" id="KW-1185">Reference proteome</keyword>
<accession>A0A9D3TF94</accession>
<dbReference type="EMBL" id="JAFDVH010000006">
    <property type="protein sequence ID" value="KAG7476510.1"/>
    <property type="molecule type" value="Genomic_DNA"/>
</dbReference>
<gene>
    <name evidence="1" type="ORF">MATL_G00083640</name>
</gene>